<evidence type="ECO:0000313" key="3">
    <source>
        <dbReference type="Proteomes" id="UP000823775"/>
    </source>
</evidence>
<feature type="region of interest" description="Disordered" evidence="1">
    <location>
        <begin position="92"/>
        <end position="117"/>
    </location>
</feature>
<sequence>MQNQGMDANDHVQQATPKGTNRLSSPEDEYNWSRLNTLENKKSEVHIEGKTGKDHEGTFEETPPNKQKQEVTHGELESFGEDCLENNSNGVLIENNVDNTNDKKDEDYQPLDKNKDETYKEMTQIEKLEKQNESKKQKNQDDSMVKLSSTKSHVMIASRIILILF</sequence>
<feature type="compositionally biased region" description="Basic and acidic residues" evidence="1">
    <location>
        <begin position="39"/>
        <end position="58"/>
    </location>
</feature>
<dbReference type="EMBL" id="JACEIK010003819">
    <property type="protein sequence ID" value="MCD9643211.1"/>
    <property type="molecule type" value="Genomic_DNA"/>
</dbReference>
<proteinExistence type="predicted"/>
<comment type="caution">
    <text evidence="2">The sequence shown here is derived from an EMBL/GenBank/DDBJ whole genome shotgun (WGS) entry which is preliminary data.</text>
</comment>
<feature type="compositionally biased region" description="Basic and acidic residues" evidence="1">
    <location>
        <begin position="129"/>
        <end position="144"/>
    </location>
</feature>
<reference evidence="2 3" key="1">
    <citation type="journal article" date="2021" name="BMC Genomics">
        <title>Datura genome reveals duplications of psychoactive alkaloid biosynthetic genes and high mutation rate following tissue culture.</title>
        <authorList>
            <person name="Rajewski A."/>
            <person name="Carter-House D."/>
            <person name="Stajich J."/>
            <person name="Litt A."/>
        </authorList>
    </citation>
    <scope>NUCLEOTIDE SEQUENCE [LARGE SCALE GENOMIC DNA]</scope>
    <source>
        <strain evidence="2">AR-01</strain>
    </source>
</reference>
<organism evidence="2 3">
    <name type="scientific">Datura stramonium</name>
    <name type="common">Jimsonweed</name>
    <name type="synonym">Common thornapple</name>
    <dbReference type="NCBI Taxonomy" id="4076"/>
    <lineage>
        <taxon>Eukaryota</taxon>
        <taxon>Viridiplantae</taxon>
        <taxon>Streptophyta</taxon>
        <taxon>Embryophyta</taxon>
        <taxon>Tracheophyta</taxon>
        <taxon>Spermatophyta</taxon>
        <taxon>Magnoliopsida</taxon>
        <taxon>eudicotyledons</taxon>
        <taxon>Gunneridae</taxon>
        <taxon>Pentapetalae</taxon>
        <taxon>asterids</taxon>
        <taxon>lamiids</taxon>
        <taxon>Solanales</taxon>
        <taxon>Solanaceae</taxon>
        <taxon>Solanoideae</taxon>
        <taxon>Datureae</taxon>
        <taxon>Datura</taxon>
    </lineage>
</organism>
<feature type="region of interest" description="Disordered" evidence="1">
    <location>
        <begin position="1"/>
        <end position="77"/>
    </location>
</feature>
<dbReference type="Proteomes" id="UP000823775">
    <property type="component" value="Unassembled WGS sequence"/>
</dbReference>
<feature type="compositionally biased region" description="Basic and acidic residues" evidence="1">
    <location>
        <begin position="67"/>
        <end position="76"/>
    </location>
</feature>
<name>A0ABS8V7R4_DATST</name>
<accession>A0ABS8V7R4</accession>
<gene>
    <name evidence="2" type="ORF">HAX54_030461</name>
</gene>
<evidence type="ECO:0000256" key="1">
    <source>
        <dbReference type="SAM" id="MobiDB-lite"/>
    </source>
</evidence>
<feature type="compositionally biased region" description="Basic and acidic residues" evidence="1">
    <location>
        <begin position="100"/>
        <end position="117"/>
    </location>
</feature>
<protein>
    <submittedName>
        <fullName evidence="2">Uncharacterized protein</fullName>
    </submittedName>
</protein>
<feature type="region of interest" description="Disordered" evidence="1">
    <location>
        <begin position="129"/>
        <end position="149"/>
    </location>
</feature>
<evidence type="ECO:0000313" key="2">
    <source>
        <dbReference type="EMBL" id="MCD9643211.1"/>
    </source>
</evidence>
<feature type="compositionally biased region" description="Polar residues" evidence="1">
    <location>
        <begin position="1"/>
        <end position="24"/>
    </location>
</feature>
<keyword evidence="3" id="KW-1185">Reference proteome</keyword>